<organism evidence="2 3">
    <name type="scientific">Brevibacterium casei</name>
    <dbReference type="NCBI Taxonomy" id="33889"/>
    <lineage>
        <taxon>Bacteria</taxon>
        <taxon>Bacillati</taxon>
        <taxon>Actinomycetota</taxon>
        <taxon>Actinomycetes</taxon>
        <taxon>Micrococcales</taxon>
        <taxon>Brevibacteriaceae</taxon>
        <taxon>Brevibacterium</taxon>
    </lineage>
</organism>
<dbReference type="KEGG" id="bcau:I6G59_17110"/>
<evidence type="ECO:0000313" key="2">
    <source>
        <dbReference type="EMBL" id="QPS33617.1"/>
    </source>
</evidence>
<proteinExistence type="predicted"/>
<evidence type="ECO:0000313" key="3">
    <source>
        <dbReference type="Proteomes" id="UP000594979"/>
    </source>
</evidence>
<name>A0A7T2TGS8_9MICO</name>
<sequence>MFDSITEAAAEGTELEYLLALQRKLAKALDAPDTPPYALAGLSRQFNEVSRLVEEKRVEDRDHLRSVESPPVKSAFDAKDI</sequence>
<dbReference type="EMBL" id="CP065682">
    <property type="protein sequence ID" value="QPS33617.1"/>
    <property type="molecule type" value="Genomic_DNA"/>
</dbReference>
<feature type="compositionally biased region" description="Basic and acidic residues" evidence="1">
    <location>
        <begin position="57"/>
        <end position="66"/>
    </location>
</feature>
<dbReference type="Proteomes" id="UP000594979">
    <property type="component" value="Chromosome"/>
</dbReference>
<dbReference type="AlphaFoldDB" id="A0A7T2TGS8"/>
<feature type="region of interest" description="Disordered" evidence="1">
    <location>
        <begin position="57"/>
        <end position="81"/>
    </location>
</feature>
<evidence type="ECO:0000256" key="1">
    <source>
        <dbReference type="SAM" id="MobiDB-lite"/>
    </source>
</evidence>
<accession>A0A7T2TGS8</accession>
<reference evidence="2 3" key="1">
    <citation type="submission" date="2020-12" db="EMBL/GenBank/DDBJ databases">
        <title>FDA dAtabase for Regulatory Grade micrObial Sequences (FDA-ARGOS): Supporting development and validation of Infectious Disease Dx tests.</title>
        <authorList>
            <person name="Sproer C."/>
            <person name="Gronow S."/>
            <person name="Severitt S."/>
            <person name="Schroder I."/>
            <person name="Tallon L."/>
            <person name="Sadzewicz L."/>
            <person name="Zhao X."/>
            <person name="Boylan J."/>
            <person name="Ott S."/>
            <person name="Bowen H."/>
            <person name="Vavikolanu K."/>
            <person name="Mehta A."/>
            <person name="Aluvathingal J."/>
            <person name="Nadendla S."/>
            <person name="Lowell S."/>
            <person name="Myers T."/>
            <person name="Yan Y."/>
            <person name="Sichtig H."/>
        </authorList>
    </citation>
    <scope>NUCLEOTIDE SEQUENCE [LARGE SCALE GENOMIC DNA]</scope>
    <source>
        <strain evidence="2 3">FDAARGOS_902</strain>
    </source>
</reference>
<dbReference type="RefSeq" id="WP_197932007.1">
    <property type="nucleotide sequence ID" value="NZ_CP065682.1"/>
</dbReference>
<protein>
    <submittedName>
        <fullName evidence="2">Uncharacterized protein</fullName>
    </submittedName>
</protein>
<gene>
    <name evidence="2" type="ORF">I6G59_17110</name>
</gene>